<evidence type="ECO:0000256" key="6">
    <source>
        <dbReference type="ARBA" id="ARBA00022655"/>
    </source>
</evidence>
<protein>
    <recommendedName>
        <fullName evidence="5 11">2-dehydropantoate 2-reductase</fullName>
        <ecNumber evidence="4 11">1.1.1.169</ecNumber>
    </recommendedName>
    <alternativeName>
        <fullName evidence="9 11">Ketopantoate reductase</fullName>
    </alternativeName>
</protein>
<keyword evidence="15" id="KW-1185">Reference proteome</keyword>
<evidence type="ECO:0000256" key="4">
    <source>
        <dbReference type="ARBA" id="ARBA00013014"/>
    </source>
</evidence>
<evidence type="ECO:0000259" key="13">
    <source>
        <dbReference type="Pfam" id="PF08546"/>
    </source>
</evidence>
<dbReference type="Gene3D" id="3.40.50.720">
    <property type="entry name" value="NAD(P)-binding Rossmann-like Domain"/>
    <property type="match status" value="1"/>
</dbReference>
<sequence>MHIAIIGAGAMGGLLGFYLAAVSQVVLIDPWDAHVAAINTGGLSCEVDGVAHVRTVRAVGDPAQAGETDLALVLVKAHQTAWAAQVAQQILTPQGIAYTLQNGVGNREILAQVLGADRVGQAVTALGATLLGPGRVRHAGRGTTHIGATPHPTIAHTLATLYERAGLPAEVSADVEGLVWGKLVVNVGINALSAILRVPNGALAELPHARALLIAAVNEAAAVAQARGTTLPYHDPVAHTLAVATATAANRSSMLQDVERHAPTEIGSINAAVVREGARLGVATPLNQVLVDLIMALEEA</sequence>
<dbReference type="NCBIfam" id="TIGR00745">
    <property type="entry name" value="apbA_panE"/>
    <property type="match status" value="1"/>
</dbReference>
<dbReference type="eggNOG" id="COG1893">
    <property type="taxonomic scope" value="Bacteria"/>
</dbReference>
<dbReference type="PANTHER" id="PTHR43765:SF2">
    <property type="entry name" value="2-DEHYDROPANTOATE 2-REDUCTASE"/>
    <property type="match status" value="1"/>
</dbReference>
<accession>E1IBR1</accession>
<evidence type="ECO:0000256" key="8">
    <source>
        <dbReference type="ARBA" id="ARBA00023002"/>
    </source>
</evidence>
<dbReference type="OrthoDB" id="9793586at2"/>
<evidence type="ECO:0000256" key="3">
    <source>
        <dbReference type="ARBA" id="ARBA00007870"/>
    </source>
</evidence>
<comment type="catalytic activity">
    <reaction evidence="10 11">
        <text>(R)-pantoate + NADP(+) = 2-dehydropantoate + NADPH + H(+)</text>
        <dbReference type="Rhea" id="RHEA:16233"/>
        <dbReference type="ChEBI" id="CHEBI:11561"/>
        <dbReference type="ChEBI" id="CHEBI:15378"/>
        <dbReference type="ChEBI" id="CHEBI:15980"/>
        <dbReference type="ChEBI" id="CHEBI:57783"/>
        <dbReference type="ChEBI" id="CHEBI:58349"/>
        <dbReference type="EC" id="1.1.1.169"/>
    </reaction>
</comment>
<dbReference type="InterPro" id="IPR036291">
    <property type="entry name" value="NAD(P)-bd_dom_sf"/>
</dbReference>
<comment type="function">
    <text evidence="1 11">Catalyzes the NADPH-dependent reduction of ketopantoate into pantoic acid.</text>
</comment>
<evidence type="ECO:0000256" key="10">
    <source>
        <dbReference type="ARBA" id="ARBA00048793"/>
    </source>
</evidence>
<dbReference type="EMBL" id="ADVR01000014">
    <property type="protein sequence ID" value="EFO81363.1"/>
    <property type="molecule type" value="Genomic_DNA"/>
</dbReference>
<dbReference type="GO" id="GO:0015940">
    <property type="term" value="P:pantothenate biosynthetic process"/>
    <property type="evidence" value="ECO:0007669"/>
    <property type="project" value="UniProtKB-UniPathway"/>
</dbReference>
<evidence type="ECO:0000256" key="9">
    <source>
        <dbReference type="ARBA" id="ARBA00032024"/>
    </source>
</evidence>
<dbReference type="InterPro" id="IPR013752">
    <property type="entry name" value="KPA_reductase"/>
</dbReference>
<dbReference type="AlphaFoldDB" id="E1IBR1"/>
<dbReference type="SUPFAM" id="SSF48179">
    <property type="entry name" value="6-phosphogluconate dehydrogenase C-terminal domain-like"/>
    <property type="match status" value="1"/>
</dbReference>
<dbReference type="PANTHER" id="PTHR43765">
    <property type="entry name" value="2-DEHYDROPANTOATE 2-REDUCTASE-RELATED"/>
    <property type="match status" value="1"/>
</dbReference>
<dbReference type="InterPro" id="IPR013328">
    <property type="entry name" value="6PGD_dom2"/>
</dbReference>
<keyword evidence="7 11" id="KW-0521">NADP</keyword>
<dbReference type="InterPro" id="IPR050838">
    <property type="entry name" value="Ketopantoate_reductase"/>
</dbReference>
<dbReference type="HOGENOM" id="CLU_031468_0_0_0"/>
<name>E1IBR1_9CHLR</name>
<evidence type="ECO:0000259" key="12">
    <source>
        <dbReference type="Pfam" id="PF02558"/>
    </source>
</evidence>
<dbReference type="GO" id="GO:0008677">
    <property type="term" value="F:2-dehydropantoate 2-reductase activity"/>
    <property type="evidence" value="ECO:0007669"/>
    <property type="project" value="UniProtKB-EC"/>
</dbReference>
<evidence type="ECO:0000256" key="11">
    <source>
        <dbReference type="RuleBase" id="RU362068"/>
    </source>
</evidence>
<evidence type="ECO:0000256" key="5">
    <source>
        <dbReference type="ARBA" id="ARBA00019465"/>
    </source>
</evidence>
<evidence type="ECO:0000313" key="14">
    <source>
        <dbReference type="EMBL" id="EFO81363.1"/>
    </source>
</evidence>
<dbReference type="GO" id="GO:0005737">
    <property type="term" value="C:cytoplasm"/>
    <property type="evidence" value="ECO:0007669"/>
    <property type="project" value="TreeGrafter"/>
</dbReference>
<reference evidence="14 15" key="1">
    <citation type="journal article" date="2011" name="J. Bacteriol.">
        <title>Draft genome sequence of the anoxygenic filamentous phototrophic bacterium Oscillochloris trichoides subsp. DG-6.</title>
        <authorList>
            <person name="Kuznetsov B.B."/>
            <person name="Ivanovsky R.N."/>
            <person name="Keppen O.I."/>
            <person name="Sukhacheva M.V."/>
            <person name="Bumazhkin B.K."/>
            <person name="Patutina E.O."/>
            <person name="Beletsky A.V."/>
            <person name="Mardanov A.V."/>
            <person name="Baslerov R.V."/>
            <person name="Panteleeva A.N."/>
            <person name="Kolganova T.V."/>
            <person name="Ravin N.V."/>
            <person name="Skryabin K.G."/>
        </authorList>
    </citation>
    <scope>NUCLEOTIDE SEQUENCE [LARGE SCALE GENOMIC DNA]</scope>
    <source>
        <strain evidence="14 15">DG-6</strain>
    </source>
</reference>
<keyword evidence="6 11" id="KW-0566">Pantothenate biosynthesis</keyword>
<evidence type="ECO:0000313" key="15">
    <source>
        <dbReference type="Proteomes" id="UP000054010"/>
    </source>
</evidence>
<proteinExistence type="inferred from homology"/>
<comment type="caution">
    <text evidence="14">The sequence shown here is derived from an EMBL/GenBank/DDBJ whole genome shotgun (WGS) entry which is preliminary data.</text>
</comment>
<dbReference type="Proteomes" id="UP000054010">
    <property type="component" value="Unassembled WGS sequence"/>
</dbReference>
<dbReference type="Pfam" id="PF02558">
    <property type="entry name" value="ApbA"/>
    <property type="match status" value="1"/>
</dbReference>
<dbReference type="SUPFAM" id="SSF51735">
    <property type="entry name" value="NAD(P)-binding Rossmann-fold domains"/>
    <property type="match status" value="1"/>
</dbReference>
<keyword evidence="8 11" id="KW-0560">Oxidoreductase</keyword>
<feature type="domain" description="Ketopantoate reductase C-terminal" evidence="13">
    <location>
        <begin position="174"/>
        <end position="298"/>
    </location>
</feature>
<dbReference type="UniPathway" id="UPA00028">
    <property type="reaction ID" value="UER00004"/>
</dbReference>
<evidence type="ECO:0000256" key="2">
    <source>
        <dbReference type="ARBA" id="ARBA00004994"/>
    </source>
</evidence>
<dbReference type="FunFam" id="1.10.1040.10:FF:000017">
    <property type="entry name" value="2-dehydropantoate 2-reductase"/>
    <property type="match status" value="1"/>
</dbReference>
<dbReference type="EC" id="1.1.1.169" evidence="4 11"/>
<dbReference type="Gene3D" id="1.10.1040.10">
    <property type="entry name" value="N-(1-d-carboxylethyl)-l-norvaline Dehydrogenase, domain 2"/>
    <property type="match status" value="1"/>
</dbReference>
<dbReference type="GO" id="GO:0050661">
    <property type="term" value="F:NADP binding"/>
    <property type="evidence" value="ECO:0007669"/>
    <property type="project" value="TreeGrafter"/>
</dbReference>
<dbReference type="InterPro" id="IPR013332">
    <property type="entry name" value="KPR_N"/>
</dbReference>
<dbReference type="InterPro" id="IPR003710">
    <property type="entry name" value="ApbA"/>
</dbReference>
<feature type="domain" description="Ketopantoate reductase N-terminal" evidence="12">
    <location>
        <begin position="3"/>
        <end position="149"/>
    </location>
</feature>
<organism evidence="14 15">
    <name type="scientific">Oscillochloris trichoides DG-6</name>
    <dbReference type="NCBI Taxonomy" id="765420"/>
    <lineage>
        <taxon>Bacteria</taxon>
        <taxon>Bacillati</taxon>
        <taxon>Chloroflexota</taxon>
        <taxon>Chloroflexia</taxon>
        <taxon>Chloroflexales</taxon>
        <taxon>Chloroflexineae</taxon>
        <taxon>Oscillochloridaceae</taxon>
        <taxon>Oscillochloris</taxon>
    </lineage>
</organism>
<dbReference type="InterPro" id="IPR008927">
    <property type="entry name" value="6-PGluconate_DH-like_C_sf"/>
</dbReference>
<dbReference type="Pfam" id="PF08546">
    <property type="entry name" value="ApbA_C"/>
    <property type="match status" value="1"/>
</dbReference>
<comment type="pathway">
    <text evidence="2 11">Cofactor biosynthesis; (R)-pantothenate biosynthesis; (R)-pantoate from 3-methyl-2-oxobutanoate: step 2/2.</text>
</comment>
<gene>
    <name evidence="14" type="ORF">OSCT_0762</name>
</gene>
<evidence type="ECO:0000256" key="1">
    <source>
        <dbReference type="ARBA" id="ARBA00002919"/>
    </source>
</evidence>
<dbReference type="STRING" id="765420.OSCT_0762"/>
<evidence type="ECO:0000256" key="7">
    <source>
        <dbReference type="ARBA" id="ARBA00022857"/>
    </source>
</evidence>
<comment type="similarity">
    <text evidence="3 11">Belongs to the ketopantoate reductase family.</text>
</comment>